<name>A0A834W0W3_9FABA</name>
<gene>
    <name evidence="1" type="ORF">G2W53_043911</name>
</gene>
<dbReference type="Proteomes" id="UP000634136">
    <property type="component" value="Unassembled WGS sequence"/>
</dbReference>
<keyword evidence="2" id="KW-1185">Reference proteome</keyword>
<dbReference type="EMBL" id="JAAIUW010000013">
    <property type="protein sequence ID" value="KAF7804800.1"/>
    <property type="molecule type" value="Genomic_DNA"/>
</dbReference>
<protein>
    <submittedName>
        <fullName evidence="1">Uncharacterized protein</fullName>
    </submittedName>
</protein>
<evidence type="ECO:0000313" key="2">
    <source>
        <dbReference type="Proteomes" id="UP000634136"/>
    </source>
</evidence>
<sequence>MGRGPSQKVISPLGQRSSVVHKFEFHITTTTQRNSLKGFLKTSHFICTSHASLVHI</sequence>
<organism evidence="1 2">
    <name type="scientific">Senna tora</name>
    <dbReference type="NCBI Taxonomy" id="362788"/>
    <lineage>
        <taxon>Eukaryota</taxon>
        <taxon>Viridiplantae</taxon>
        <taxon>Streptophyta</taxon>
        <taxon>Embryophyta</taxon>
        <taxon>Tracheophyta</taxon>
        <taxon>Spermatophyta</taxon>
        <taxon>Magnoliopsida</taxon>
        <taxon>eudicotyledons</taxon>
        <taxon>Gunneridae</taxon>
        <taxon>Pentapetalae</taxon>
        <taxon>rosids</taxon>
        <taxon>fabids</taxon>
        <taxon>Fabales</taxon>
        <taxon>Fabaceae</taxon>
        <taxon>Caesalpinioideae</taxon>
        <taxon>Cassia clade</taxon>
        <taxon>Senna</taxon>
    </lineage>
</organism>
<reference evidence="1" key="1">
    <citation type="submission" date="2020-09" db="EMBL/GenBank/DDBJ databases">
        <title>Genome-Enabled Discovery of Anthraquinone Biosynthesis in Senna tora.</title>
        <authorList>
            <person name="Kang S.-H."/>
            <person name="Pandey R.P."/>
            <person name="Lee C.-M."/>
            <person name="Sim J.-S."/>
            <person name="Jeong J.-T."/>
            <person name="Choi B.-S."/>
            <person name="Jung M."/>
            <person name="Ginzburg D."/>
            <person name="Zhao K."/>
            <person name="Won S.Y."/>
            <person name="Oh T.-J."/>
            <person name="Yu Y."/>
            <person name="Kim N.-H."/>
            <person name="Lee O.R."/>
            <person name="Lee T.-H."/>
            <person name="Bashyal P."/>
            <person name="Kim T.-S."/>
            <person name="Lee W.-H."/>
            <person name="Kawkins C."/>
            <person name="Kim C.-K."/>
            <person name="Kim J.S."/>
            <person name="Ahn B.O."/>
            <person name="Rhee S.Y."/>
            <person name="Sohng J.K."/>
        </authorList>
    </citation>
    <scope>NUCLEOTIDE SEQUENCE</scope>
    <source>
        <tissue evidence="1">Leaf</tissue>
    </source>
</reference>
<accession>A0A834W0W3</accession>
<proteinExistence type="predicted"/>
<comment type="caution">
    <text evidence="1">The sequence shown here is derived from an EMBL/GenBank/DDBJ whole genome shotgun (WGS) entry which is preliminary data.</text>
</comment>
<dbReference type="AlphaFoldDB" id="A0A834W0W3"/>
<evidence type="ECO:0000313" key="1">
    <source>
        <dbReference type="EMBL" id="KAF7804800.1"/>
    </source>
</evidence>